<feature type="transmembrane region" description="Helical" evidence="8">
    <location>
        <begin position="294"/>
        <end position="312"/>
    </location>
</feature>
<dbReference type="GO" id="GO:0046943">
    <property type="term" value="F:carboxylic acid transmembrane transporter activity"/>
    <property type="evidence" value="ECO:0007669"/>
    <property type="project" value="UniProtKB-ARBA"/>
</dbReference>
<evidence type="ECO:0000313" key="11">
    <source>
        <dbReference type="Proteomes" id="UP001375240"/>
    </source>
</evidence>
<dbReference type="GO" id="GO:0000329">
    <property type="term" value="C:fungal-type vacuole membrane"/>
    <property type="evidence" value="ECO:0007669"/>
    <property type="project" value="TreeGrafter"/>
</dbReference>
<dbReference type="AlphaFoldDB" id="A0AAV9URH8"/>
<evidence type="ECO:0000259" key="9">
    <source>
        <dbReference type="PROSITE" id="PS50850"/>
    </source>
</evidence>
<comment type="subcellular location">
    <subcellularLocation>
        <location evidence="1">Endomembrane system</location>
        <topology evidence="1">Multi-pass membrane protein</topology>
    </subcellularLocation>
</comment>
<dbReference type="Gene3D" id="1.20.1250.20">
    <property type="entry name" value="MFS general substrate transporter like domains"/>
    <property type="match status" value="1"/>
</dbReference>
<name>A0AAV9URH8_9PEZI</name>
<protein>
    <recommendedName>
        <fullName evidence="9">Major facilitator superfamily (MFS) profile domain-containing protein</fullName>
    </recommendedName>
</protein>
<evidence type="ECO:0000256" key="1">
    <source>
        <dbReference type="ARBA" id="ARBA00004127"/>
    </source>
</evidence>
<dbReference type="Proteomes" id="UP001375240">
    <property type="component" value="Unassembled WGS sequence"/>
</dbReference>
<reference evidence="10 11" key="1">
    <citation type="submission" date="2019-10" db="EMBL/GenBank/DDBJ databases">
        <authorList>
            <person name="Palmer J.M."/>
        </authorList>
    </citation>
    <scope>NUCLEOTIDE SEQUENCE [LARGE SCALE GENOMIC DNA]</scope>
    <source>
        <strain evidence="10 11">TWF696</strain>
    </source>
</reference>
<dbReference type="InterPro" id="IPR020846">
    <property type="entry name" value="MFS_dom"/>
</dbReference>
<keyword evidence="4 8" id="KW-0812">Transmembrane</keyword>
<dbReference type="Gene3D" id="1.20.1720.10">
    <property type="entry name" value="Multidrug resistance protein D"/>
    <property type="match status" value="1"/>
</dbReference>
<keyword evidence="5 8" id="KW-1133">Transmembrane helix</keyword>
<feature type="transmembrane region" description="Helical" evidence="8">
    <location>
        <begin position="426"/>
        <end position="453"/>
    </location>
</feature>
<feature type="transmembrane region" description="Helical" evidence="8">
    <location>
        <begin position="134"/>
        <end position="153"/>
    </location>
</feature>
<sequence length="585" mass="61101">MATAAPHSASETTPLLSSSSSSSPTDLHHPHASSTANGFLDDDTAKPLLPPTDEESFLPDAPAISLAAVLPSLMIGVFLAAMDNLIVASAYGSIGSDLHELSKTSWIAAAYLVTTTSFQPLYGKLSDIFGRKGCLLFAYIVFAAGSGWCGVARSMDELIVGRAVAGVGGGGMTTLVAILMTDLIPLQKRGTWQGIVNIVYALGASMGAPLGGLLADSVGWRWAFLFQVPATLLAALLVGIFLNVPHTHPDGATASTWAKFRRVDFLGALTLVSAVLTILIALDYGGNVSWRSTVVLVTAPVSVALFCAFAFVEARVASDPFAPPRIVLDRGLLACFLCNLFAFAGFFGTMFYIPLYFQAVAGLTASQSGLRMVPAIAGSVTGSLSGGIIMQRTGKYYVLTVTAYALVVVGAIPVLLFTGVVNTHSYAAVAVGLAILGFGSGIGVTSTLIGMIARSGARDQAVATAVSYLFRSLGSVVGVSVASTLLQGALRGRLRRELEGMVGRGEVEEIVRKVTGSLEYLGELKPEVRAVVVRAYEHAVRYPFLMTAVFGAMAVASSVFIIEEPLGRDKAATPPSESDGDDSQR</sequence>
<feature type="transmembrane region" description="Helical" evidence="8">
    <location>
        <begin position="263"/>
        <end position="282"/>
    </location>
</feature>
<proteinExistence type="inferred from homology"/>
<evidence type="ECO:0000256" key="2">
    <source>
        <dbReference type="ARBA" id="ARBA00008335"/>
    </source>
</evidence>
<dbReference type="GO" id="GO:0015174">
    <property type="term" value="F:basic amino acid transmembrane transporter activity"/>
    <property type="evidence" value="ECO:0007669"/>
    <property type="project" value="TreeGrafter"/>
</dbReference>
<evidence type="ECO:0000256" key="3">
    <source>
        <dbReference type="ARBA" id="ARBA00022448"/>
    </source>
</evidence>
<dbReference type="InterPro" id="IPR036259">
    <property type="entry name" value="MFS_trans_sf"/>
</dbReference>
<dbReference type="Pfam" id="PF07690">
    <property type="entry name" value="MFS_1"/>
    <property type="match status" value="1"/>
</dbReference>
<keyword evidence="11" id="KW-1185">Reference proteome</keyword>
<feature type="transmembrane region" description="Helical" evidence="8">
    <location>
        <begin position="220"/>
        <end position="242"/>
    </location>
</feature>
<evidence type="ECO:0000256" key="7">
    <source>
        <dbReference type="SAM" id="MobiDB-lite"/>
    </source>
</evidence>
<feature type="transmembrane region" description="Helical" evidence="8">
    <location>
        <begin position="396"/>
        <end position="420"/>
    </location>
</feature>
<dbReference type="CDD" id="cd17502">
    <property type="entry name" value="MFS_Azr1_MDR_like"/>
    <property type="match status" value="1"/>
</dbReference>
<feature type="region of interest" description="Disordered" evidence="7">
    <location>
        <begin position="1"/>
        <end position="45"/>
    </location>
</feature>
<keyword evidence="6 8" id="KW-0472">Membrane</keyword>
<feature type="compositionally biased region" description="Low complexity" evidence="7">
    <location>
        <begin position="8"/>
        <end position="25"/>
    </location>
</feature>
<feature type="transmembrane region" description="Helical" evidence="8">
    <location>
        <begin position="159"/>
        <end position="180"/>
    </location>
</feature>
<evidence type="ECO:0000256" key="8">
    <source>
        <dbReference type="SAM" id="Phobius"/>
    </source>
</evidence>
<feature type="transmembrane region" description="Helical" evidence="8">
    <location>
        <begin position="369"/>
        <end position="389"/>
    </location>
</feature>
<feature type="transmembrane region" description="Helical" evidence="8">
    <location>
        <begin position="542"/>
        <end position="562"/>
    </location>
</feature>
<dbReference type="FunFam" id="1.20.1720.10:FF:000013">
    <property type="entry name" value="Related to multidrug resistance proteins"/>
    <property type="match status" value="1"/>
</dbReference>
<evidence type="ECO:0000256" key="6">
    <source>
        <dbReference type="ARBA" id="ARBA00023136"/>
    </source>
</evidence>
<gene>
    <name evidence="10" type="ORF">TWF696_007303</name>
</gene>
<comment type="similarity">
    <text evidence="2">Belongs to the major facilitator superfamily.</text>
</comment>
<dbReference type="PANTHER" id="PTHR23501:SF84">
    <property type="entry name" value="VACUOLAR MEMBRANE AMINO ACID UPTAKE TRANSPORTER FNX2"/>
    <property type="match status" value="1"/>
</dbReference>
<dbReference type="EMBL" id="JAVHNQ010000005">
    <property type="protein sequence ID" value="KAK6347231.1"/>
    <property type="molecule type" value="Genomic_DNA"/>
</dbReference>
<comment type="caution">
    <text evidence="10">The sequence shown here is derived from an EMBL/GenBank/DDBJ whole genome shotgun (WGS) entry which is preliminary data.</text>
</comment>
<dbReference type="PROSITE" id="PS50850">
    <property type="entry name" value="MFS"/>
    <property type="match status" value="1"/>
</dbReference>
<evidence type="ECO:0000256" key="4">
    <source>
        <dbReference type="ARBA" id="ARBA00022692"/>
    </source>
</evidence>
<feature type="domain" description="Major facilitator superfamily (MFS) profile" evidence="9">
    <location>
        <begin position="69"/>
        <end position="566"/>
    </location>
</feature>
<feature type="transmembrane region" description="Helical" evidence="8">
    <location>
        <begin position="66"/>
        <end position="92"/>
    </location>
</feature>
<organism evidence="10 11">
    <name type="scientific">Orbilia brochopaga</name>
    <dbReference type="NCBI Taxonomy" id="3140254"/>
    <lineage>
        <taxon>Eukaryota</taxon>
        <taxon>Fungi</taxon>
        <taxon>Dikarya</taxon>
        <taxon>Ascomycota</taxon>
        <taxon>Pezizomycotina</taxon>
        <taxon>Orbiliomycetes</taxon>
        <taxon>Orbiliales</taxon>
        <taxon>Orbiliaceae</taxon>
        <taxon>Orbilia</taxon>
    </lineage>
</organism>
<feature type="transmembrane region" description="Helical" evidence="8">
    <location>
        <begin position="332"/>
        <end position="357"/>
    </location>
</feature>
<dbReference type="SUPFAM" id="SSF103473">
    <property type="entry name" value="MFS general substrate transporter"/>
    <property type="match status" value="2"/>
</dbReference>
<dbReference type="GO" id="GO:0012505">
    <property type="term" value="C:endomembrane system"/>
    <property type="evidence" value="ECO:0007669"/>
    <property type="project" value="UniProtKB-SubCell"/>
</dbReference>
<dbReference type="PANTHER" id="PTHR23501">
    <property type="entry name" value="MAJOR FACILITATOR SUPERFAMILY"/>
    <property type="match status" value="1"/>
</dbReference>
<evidence type="ECO:0000313" key="10">
    <source>
        <dbReference type="EMBL" id="KAK6347231.1"/>
    </source>
</evidence>
<dbReference type="InterPro" id="IPR011701">
    <property type="entry name" value="MFS"/>
</dbReference>
<feature type="transmembrane region" description="Helical" evidence="8">
    <location>
        <begin position="192"/>
        <end position="214"/>
    </location>
</feature>
<evidence type="ECO:0000256" key="5">
    <source>
        <dbReference type="ARBA" id="ARBA00022989"/>
    </source>
</evidence>
<keyword evidence="3" id="KW-0813">Transport</keyword>
<accession>A0AAV9URH8</accession>